<name>A0A3G6J094_9CORY</name>
<feature type="domain" description="SWIM-type" evidence="2">
    <location>
        <begin position="126"/>
        <end position="161"/>
    </location>
</feature>
<organism evidence="3 4">
    <name type="scientific">Corynebacterium gerontici</name>
    <dbReference type="NCBI Taxonomy" id="2079234"/>
    <lineage>
        <taxon>Bacteria</taxon>
        <taxon>Bacillati</taxon>
        <taxon>Actinomycetota</taxon>
        <taxon>Actinomycetes</taxon>
        <taxon>Mycobacteriales</taxon>
        <taxon>Corynebacteriaceae</taxon>
        <taxon>Corynebacterium</taxon>
    </lineage>
</organism>
<reference evidence="3 4" key="1">
    <citation type="submission" date="2018-11" db="EMBL/GenBank/DDBJ databases">
        <authorList>
            <person name="Kleinhagauer T."/>
            <person name="Glaeser S.P."/>
            <person name="Spergser J."/>
            <person name="Ruckert C."/>
            <person name="Kaempfer P."/>
            <person name="Busse H.-J."/>
        </authorList>
    </citation>
    <scope>NUCLEOTIDE SEQUENCE [LARGE SCALE GENOMIC DNA]</scope>
    <source>
        <strain evidence="3 4">W8</strain>
    </source>
</reference>
<dbReference type="PANTHER" id="PTHR38133:SF1">
    <property type="entry name" value="SLR1429 PROTEIN"/>
    <property type="match status" value="1"/>
</dbReference>
<keyword evidence="1" id="KW-0862">Zinc</keyword>
<dbReference type="PANTHER" id="PTHR38133">
    <property type="entry name" value="SLR1429 PROTEIN"/>
    <property type="match status" value="1"/>
</dbReference>
<accession>A0A3G6J094</accession>
<keyword evidence="4" id="KW-1185">Reference proteome</keyword>
<proteinExistence type="predicted"/>
<protein>
    <recommendedName>
        <fullName evidence="2">SWIM-type domain-containing protein</fullName>
    </recommendedName>
</protein>
<evidence type="ECO:0000313" key="3">
    <source>
        <dbReference type="EMBL" id="AZA11203.1"/>
    </source>
</evidence>
<gene>
    <name evidence="3" type="ORF">CGERO_04430</name>
</gene>
<evidence type="ECO:0000259" key="2">
    <source>
        <dbReference type="PROSITE" id="PS50966"/>
    </source>
</evidence>
<dbReference type="KEGG" id="cgk:CGERO_04430"/>
<dbReference type="RefSeq" id="WP_123933648.1">
    <property type="nucleotide sequence ID" value="NZ_CP033897.1"/>
</dbReference>
<evidence type="ECO:0000256" key="1">
    <source>
        <dbReference type="PROSITE-ProRule" id="PRU00325"/>
    </source>
</evidence>
<sequence>MARVRKDNVIYANFGARSQEVEDPLSQQVASLGVPGRLQNFVFALTDHARIQRGREYVRKAKVLEVELRDAMIIGQVSGSQLEPFEVAIGLPYRSTDEVSEISKLLVQEPAGIQRAREGDLPEDVIDLLLCHEASDLRLRCSCPDPSYSCKHAVAVALVAAQRLMEAPTLAFELRGLNIVALEQAMVSQAKVRTEERADKAEFFWSGGGLPELPKPGQSSALEDSDLQLLHKALRLVSYSSVEELRGVADIEDMFDFLCDR</sequence>
<dbReference type="OrthoDB" id="188274at2"/>
<dbReference type="EMBL" id="CP033897">
    <property type="protein sequence ID" value="AZA11203.1"/>
    <property type="molecule type" value="Genomic_DNA"/>
</dbReference>
<dbReference type="InterPro" id="IPR007527">
    <property type="entry name" value="Znf_SWIM"/>
</dbReference>
<dbReference type="Proteomes" id="UP000271587">
    <property type="component" value="Chromosome"/>
</dbReference>
<dbReference type="AlphaFoldDB" id="A0A3G6J094"/>
<dbReference type="PROSITE" id="PS50966">
    <property type="entry name" value="ZF_SWIM"/>
    <property type="match status" value="1"/>
</dbReference>
<evidence type="ECO:0000313" key="4">
    <source>
        <dbReference type="Proteomes" id="UP000271587"/>
    </source>
</evidence>
<keyword evidence="1" id="KW-0863">Zinc-finger</keyword>
<keyword evidence="1" id="KW-0479">Metal-binding</keyword>
<dbReference type="GO" id="GO:0008270">
    <property type="term" value="F:zinc ion binding"/>
    <property type="evidence" value="ECO:0007669"/>
    <property type="project" value="UniProtKB-KW"/>
</dbReference>